<dbReference type="Proteomes" id="UP000035682">
    <property type="component" value="Unplaced"/>
</dbReference>
<dbReference type="CTD" id="36384458"/>
<name>A0A090KUW0_STRRB</name>
<protein>
    <submittedName>
        <fullName evidence="1 3">Uncharacterized protein</fullName>
    </submittedName>
</protein>
<reference evidence="2" key="1">
    <citation type="submission" date="2014-09" db="EMBL/GenBank/DDBJ databases">
        <authorList>
            <person name="Martin A.A."/>
        </authorList>
    </citation>
    <scope>NUCLEOTIDE SEQUENCE</scope>
    <source>
        <strain evidence="2">ED321</strain>
    </source>
</reference>
<dbReference type="OMA" id="PHKAYNP"/>
<dbReference type="GeneID" id="36384458"/>
<gene>
    <name evidence="1 3 4" type="ORF">SRAE_X000139600</name>
</gene>
<dbReference type="RefSeq" id="XP_024498861.1">
    <property type="nucleotide sequence ID" value="XM_024648475.1"/>
</dbReference>
<dbReference type="OrthoDB" id="5785141at2759"/>
<evidence type="ECO:0000313" key="2">
    <source>
        <dbReference type="Proteomes" id="UP000035682"/>
    </source>
</evidence>
<organism evidence="1">
    <name type="scientific">Strongyloides ratti</name>
    <name type="common">Parasitic roundworm</name>
    <dbReference type="NCBI Taxonomy" id="34506"/>
    <lineage>
        <taxon>Eukaryota</taxon>
        <taxon>Metazoa</taxon>
        <taxon>Ecdysozoa</taxon>
        <taxon>Nematoda</taxon>
        <taxon>Chromadorea</taxon>
        <taxon>Rhabditida</taxon>
        <taxon>Tylenchina</taxon>
        <taxon>Panagrolaimomorpha</taxon>
        <taxon>Strongyloidoidea</taxon>
        <taxon>Strongyloididae</taxon>
        <taxon>Strongyloides</taxon>
    </lineage>
</organism>
<dbReference type="AlphaFoldDB" id="A0A090KUW0"/>
<proteinExistence type="predicted"/>
<reference evidence="1" key="2">
    <citation type="submission" date="2014-09" db="EMBL/GenBank/DDBJ databases">
        <authorList>
            <person name="Aslett A.Martin."/>
        </authorList>
    </citation>
    <scope>NUCLEOTIDE SEQUENCE</scope>
    <source>
        <strain evidence="1">ED321 Heterogonic</strain>
    </source>
</reference>
<keyword evidence="2" id="KW-1185">Reference proteome</keyword>
<sequence>MNIFDQVKRQADTSKWTSTYAPHDTFSEIVSNSFNIVKQNWRNTHNCTYDDIYTPFLGELRKSKSYSSLAPVNGMKHNLRYTSLDPDMRDFQSYKPKQMDWFVKMDKVNGKKYKVNRHIYPKHTEASDKLSNLLLPIKYRPRLTNVPADNTRFDNFALYIHGRENGIQYYKSFLPDKPYSITEDLRYERLYWAPSLLKRQHLTCRHGRQILLTAH</sequence>
<reference evidence="3" key="3">
    <citation type="submission" date="2020-12" db="UniProtKB">
        <authorList>
            <consortium name="WormBaseParasite"/>
        </authorList>
    </citation>
    <scope>IDENTIFICATION</scope>
</reference>
<dbReference type="WormBase" id="SRAE_X000139600">
    <property type="protein sequence ID" value="SRP00967"/>
    <property type="gene ID" value="WBGene00266964"/>
</dbReference>
<dbReference type="EMBL" id="LN609396">
    <property type="protein sequence ID" value="CEF59650.1"/>
    <property type="molecule type" value="Genomic_DNA"/>
</dbReference>
<evidence type="ECO:0000313" key="4">
    <source>
        <dbReference type="WormBase" id="SRAE_X000139600"/>
    </source>
</evidence>
<accession>A0A090KUW0</accession>
<evidence type="ECO:0000313" key="1">
    <source>
        <dbReference type="EMBL" id="CEF59650.1"/>
    </source>
</evidence>
<evidence type="ECO:0000313" key="3">
    <source>
        <dbReference type="WBParaSite" id="SRAE_X000139600.1"/>
    </source>
</evidence>
<dbReference type="WBParaSite" id="SRAE_X000139600.1">
    <property type="protein sequence ID" value="SRAE_X000139600.1"/>
    <property type="gene ID" value="WBGene00266964"/>
</dbReference>